<evidence type="ECO:0000313" key="2">
    <source>
        <dbReference type="Proteomes" id="UP000238205"/>
    </source>
</evidence>
<accession>A0A2T0VT57</accession>
<name>A0A2T0VT57_9LACT</name>
<dbReference type="AlphaFoldDB" id="A0A2T0VT57"/>
<protein>
    <submittedName>
        <fullName evidence="1">Uncharacterized protein</fullName>
    </submittedName>
</protein>
<proteinExistence type="predicted"/>
<reference evidence="1 2" key="1">
    <citation type="submission" date="2018-03" db="EMBL/GenBank/DDBJ databases">
        <title>Genomic Encyclopedia of Archaeal and Bacterial Type Strains, Phase II (KMG-II): from individual species to whole genera.</title>
        <authorList>
            <person name="Goeker M."/>
        </authorList>
    </citation>
    <scope>NUCLEOTIDE SEQUENCE [LARGE SCALE GENOMIC DNA]</scope>
    <source>
        <strain evidence="1 2">DSM 13175</strain>
    </source>
</reference>
<dbReference type="Proteomes" id="UP000238205">
    <property type="component" value="Unassembled WGS sequence"/>
</dbReference>
<keyword evidence="2" id="KW-1185">Reference proteome</keyword>
<organism evidence="1 2">
    <name type="scientific">Alkalibacterium olivapovliticus</name>
    <dbReference type="NCBI Taxonomy" id="99907"/>
    <lineage>
        <taxon>Bacteria</taxon>
        <taxon>Bacillati</taxon>
        <taxon>Bacillota</taxon>
        <taxon>Bacilli</taxon>
        <taxon>Lactobacillales</taxon>
        <taxon>Carnobacteriaceae</taxon>
        <taxon>Alkalibacterium</taxon>
    </lineage>
</organism>
<dbReference type="EMBL" id="PVTO01000045">
    <property type="protein sequence ID" value="PRY74215.1"/>
    <property type="molecule type" value="Genomic_DNA"/>
</dbReference>
<gene>
    <name evidence="1" type="ORF">CLV38_1451</name>
</gene>
<sequence length="154" mass="17239">MKKLLTLLLLFFGILVVGNTNSVYASSLDSISTIEVSNEEELILGEHKIEDLSDSMLSRLYGNDDSREFQTFSTAPTVITYGPYYRNFTGSELATWGARNLPASQHLPAAARRAVIDVYYSINPNSTYRIRYYNRVTTRVTSVNGSIVNVSVVR</sequence>
<comment type="caution">
    <text evidence="1">The sequence shown here is derived from an EMBL/GenBank/DDBJ whole genome shotgun (WGS) entry which is preliminary data.</text>
</comment>
<dbReference type="RefSeq" id="WP_106196329.1">
    <property type="nucleotide sequence ID" value="NZ_PVTO01000045.1"/>
</dbReference>
<evidence type="ECO:0000313" key="1">
    <source>
        <dbReference type="EMBL" id="PRY74215.1"/>
    </source>
</evidence>